<evidence type="ECO:0000313" key="9">
    <source>
        <dbReference type="Proteomes" id="UP001442841"/>
    </source>
</evidence>
<keyword evidence="4 6" id="KW-1133">Transmembrane helix</keyword>
<feature type="region of interest" description="Disordered" evidence="7">
    <location>
        <begin position="239"/>
        <end position="262"/>
    </location>
</feature>
<keyword evidence="9" id="KW-1185">Reference proteome</keyword>
<evidence type="ECO:0000256" key="6">
    <source>
        <dbReference type="RuleBase" id="RU363076"/>
    </source>
</evidence>
<organism evidence="8 9">
    <name type="scientific">Ammonicoccus fulvus</name>
    <dbReference type="NCBI Taxonomy" id="3138240"/>
    <lineage>
        <taxon>Bacteria</taxon>
        <taxon>Bacillati</taxon>
        <taxon>Actinomycetota</taxon>
        <taxon>Actinomycetes</taxon>
        <taxon>Propionibacteriales</taxon>
        <taxon>Propionibacteriaceae</taxon>
        <taxon>Ammonicoccus</taxon>
    </lineage>
</organism>
<dbReference type="Pfam" id="PF02104">
    <property type="entry name" value="SURF1"/>
    <property type="match status" value="1"/>
</dbReference>
<evidence type="ECO:0000256" key="2">
    <source>
        <dbReference type="ARBA" id="ARBA00007165"/>
    </source>
</evidence>
<feature type="transmembrane region" description="Helical" evidence="6">
    <location>
        <begin position="209"/>
        <end position="230"/>
    </location>
</feature>
<evidence type="ECO:0000256" key="3">
    <source>
        <dbReference type="ARBA" id="ARBA00022692"/>
    </source>
</evidence>
<keyword evidence="6" id="KW-1003">Cell membrane</keyword>
<dbReference type="EMBL" id="CP154795">
    <property type="protein sequence ID" value="XAN07163.1"/>
    <property type="molecule type" value="Genomic_DNA"/>
</dbReference>
<evidence type="ECO:0000313" key="8">
    <source>
        <dbReference type="EMBL" id="XAN07163.1"/>
    </source>
</evidence>
<comment type="similarity">
    <text evidence="2 6">Belongs to the SURF1 family.</text>
</comment>
<evidence type="ECO:0000256" key="7">
    <source>
        <dbReference type="SAM" id="MobiDB-lite"/>
    </source>
</evidence>
<evidence type="ECO:0000256" key="5">
    <source>
        <dbReference type="ARBA" id="ARBA00023136"/>
    </source>
</evidence>
<keyword evidence="3 6" id="KW-0812">Transmembrane</keyword>
<comment type="caution">
    <text evidence="6">Lacks conserved residue(s) required for the propagation of feature annotation.</text>
</comment>
<accession>A0ABZ3FM94</accession>
<evidence type="ECO:0000256" key="4">
    <source>
        <dbReference type="ARBA" id="ARBA00022989"/>
    </source>
</evidence>
<dbReference type="CDD" id="cd06662">
    <property type="entry name" value="SURF1"/>
    <property type="match status" value="1"/>
</dbReference>
<evidence type="ECO:0000256" key="1">
    <source>
        <dbReference type="ARBA" id="ARBA00004370"/>
    </source>
</evidence>
<name>A0ABZ3FM94_9ACTN</name>
<dbReference type="InterPro" id="IPR002994">
    <property type="entry name" value="Surf1/Shy1"/>
</dbReference>
<reference evidence="8 9" key="1">
    <citation type="submission" date="2024-04" db="EMBL/GenBank/DDBJ databases">
        <title>Isolation of an actinomycete strain from pig manure.</title>
        <authorList>
            <person name="Gong T."/>
            <person name="Yu Z."/>
            <person name="An M."/>
            <person name="Wei C."/>
            <person name="Yang W."/>
            <person name="Liu L."/>
        </authorList>
    </citation>
    <scope>NUCLEOTIDE SEQUENCE [LARGE SCALE GENOMIC DNA]</scope>
    <source>
        <strain evidence="8 9">ZF39</strain>
    </source>
</reference>
<dbReference type="PANTHER" id="PTHR23427">
    <property type="entry name" value="SURFEIT LOCUS PROTEIN"/>
    <property type="match status" value="1"/>
</dbReference>
<sequence length="262" mass="29158">MSRFWKRAIALAVFVVVLGVAFVLLGQWQLDRLDQRRAKNDVILQHEQSPPKPYDQVFGPVITDADQWQRVVLTGTFDASQQFQVRYRYNNSRPGYEVVTPLRTTRGDVVLVDRGFIDLPSGQQIPDVLPPPPPGEVTVVGHVRRNENGKPQAINPVNNQVRLINAPAISAVLPYPVMDGWVAALEVTPPQQPQFQTLALPEISDGPHFWYAMQWFLFALIGVTGLVVFVRSDIRERRARRTPGSPVTASAARTPGAGPDTP</sequence>
<keyword evidence="5 6" id="KW-0472">Membrane</keyword>
<dbReference type="InterPro" id="IPR045214">
    <property type="entry name" value="Surf1/Surf4"/>
</dbReference>
<proteinExistence type="inferred from homology"/>
<dbReference type="PROSITE" id="PS50895">
    <property type="entry name" value="SURF1"/>
    <property type="match status" value="1"/>
</dbReference>
<comment type="subcellular location">
    <subcellularLocation>
        <location evidence="6">Cell membrane</location>
        <topology evidence="6">Multi-pass membrane protein</topology>
    </subcellularLocation>
    <subcellularLocation>
        <location evidence="1">Membrane</location>
    </subcellularLocation>
</comment>
<protein>
    <recommendedName>
        <fullName evidence="6">SURF1-like protein</fullName>
    </recommendedName>
</protein>
<dbReference type="RefSeq" id="WP_425308614.1">
    <property type="nucleotide sequence ID" value="NZ_CP154795.1"/>
</dbReference>
<gene>
    <name evidence="8" type="ORF">AADG42_07610</name>
</gene>
<dbReference type="PANTHER" id="PTHR23427:SF2">
    <property type="entry name" value="SURFEIT LOCUS PROTEIN 1"/>
    <property type="match status" value="1"/>
</dbReference>
<dbReference type="Proteomes" id="UP001442841">
    <property type="component" value="Chromosome"/>
</dbReference>